<accession>A0A1I8B1T3</accession>
<reference evidence="2" key="1">
    <citation type="submission" date="2016-11" db="UniProtKB">
        <authorList>
            <consortium name="WormBaseParasite"/>
        </authorList>
    </citation>
    <scope>IDENTIFICATION</scope>
</reference>
<proteinExistence type="predicted"/>
<dbReference type="Proteomes" id="UP000095281">
    <property type="component" value="Unplaced"/>
</dbReference>
<evidence type="ECO:0000313" key="2">
    <source>
        <dbReference type="WBParaSite" id="MhA1_Contig1237.frz3.gene12"/>
    </source>
</evidence>
<protein>
    <submittedName>
        <fullName evidence="2">DNA-directed RNA polymerase</fullName>
    </submittedName>
</protein>
<sequence length="251" mass="28877">MKTKNDLKNNPNCSFTRAEFHGDNEILIQNGKDIGLFEVDKSLHKNWSQLYVDHVIAEHGTNELRRHLIDMARNGAVLFKILLGKHEDLFLNTSEFIKRDVRFVRGLYCIQKMAKDLQEKYAKYTRTVQAVVQITITSIWIGNKEIYDEMNNVETLKRKLSEIVESLKNNPNPKNIGKFQDIRSKIEEGIIKIARTEEDLKNGKKGSKVSSMALVGYLTLSKNPNQPDFNKCSNLDSKQCVSFFHVEAKDD</sequence>
<dbReference type="AlphaFoldDB" id="A0A1I8B1T3"/>
<name>A0A1I8B1T3_MELHA</name>
<keyword evidence="1" id="KW-1185">Reference proteome</keyword>
<evidence type="ECO:0000313" key="1">
    <source>
        <dbReference type="Proteomes" id="UP000095281"/>
    </source>
</evidence>
<dbReference type="WBParaSite" id="MhA1_Contig1237.frz3.gene12">
    <property type="protein sequence ID" value="MhA1_Contig1237.frz3.gene12"/>
    <property type="gene ID" value="MhA1_Contig1237.frz3.gene12"/>
</dbReference>
<organism evidence="1 2">
    <name type="scientific">Meloidogyne hapla</name>
    <name type="common">Root-knot nematode worm</name>
    <dbReference type="NCBI Taxonomy" id="6305"/>
    <lineage>
        <taxon>Eukaryota</taxon>
        <taxon>Metazoa</taxon>
        <taxon>Ecdysozoa</taxon>
        <taxon>Nematoda</taxon>
        <taxon>Chromadorea</taxon>
        <taxon>Rhabditida</taxon>
        <taxon>Tylenchina</taxon>
        <taxon>Tylenchomorpha</taxon>
        <taxon>Tylenchoidea</taxon>
        <taxon>Meloidogynidae</taxon>
        <taxon>Meloidogyninae</taxon>
        <taxon>Meloidogyne</taxon>
    </lineage>
</organism>